<sequence length="778" mass="86076">MQTSVRSEAPRPADIKSLSDESVRVSREVSVVSSRAPTPSIIPAVINEYVPAEFTPGITSVTAQGPQLNRWNSRISDRSWRYSRGTSLQAPRISQDADMLHGNRESMKALSDFLMTREPPPNNFMNIPSDDEKSLSSLKKTAFRFFGKQKKSAKAPRFMQLPDCAVAAQTRSGARHIAISIPMEHDHSRAPTPVHPPNPLRSHPPTKVDRSAVTVLKSVAEVRESASASLRPERRTRDGIADSECWPQSPDTRTHGGMNDIDATRIMSAYHPDLISNTRQSRVDPSPAKYAQRPQRSYIAVSPTHHQDSQRADLRHSGGTIYSQMSFASTGMGHSRNISSVSTAPSATLITSLKLDLPPRTSSISKVPKAIQRELAMASMLANEKLAEEAPASPTKSADSEDTSPSPPTVYGIAVRGYNASPVGRPQVVNQRSHASNFSSDPSSPRGAQEGVIRRPSTAPPPRTKHLTVPRNKETVRRTASTRDGTVAPIPVTRQSRQDRVRARKLRDLESVRSQSSPLRPLSEARGTSISQNPTHVAAAPRNPKRGLNTGDRRRATINTLSPIMLVAILPPYTGYVARTDLPLQRNPRKSKFVAPNSPDSTVKSTHTPPRSISTSFDSNTDADNEATHPTSSSKNKSKRRSPTQSLRSNVLSTRRQERRAKRNMSLREKEMDARMSKIESDNMMLLQTLGGIARSFGEISRIGKETRGDRRTTARLLDEEWKPSEEEKRRRGELERMEPVMREMQVLAPRVSMEIHRVRKEGEEDGEDSDDAMSILG</sequence>
<evidence type="ECO:0000313" key="3">
    <source>
        <dbReference type="Proteomes" id="UP000664132"/>
    </source>
</evidence>
<feature type="compositionally biased region" description="Polar residues" evidence="1">
    <location>
        <begin position="431"/>
        <end position="443"/>
    </location>
</feature>
<feature type="region of interest" description="Disordered" evidence="1">
    <location>
        <begin position="275"/>
        <end position="314"/>
    </location>
</feature>
<feature type="compositionally biased region" description="Polar residues" evidence="1">
    <location>
        <begin position="643"/>
        <end position="654"/>
    </location>
</feature>
<feature type="compositionally biased region" description="Basic and acidic residues" evidence="1">
    <location>
        <begin position="754"/>
        <end position="763"/>
    </location>
</feature>
<evidence type="ECO:0000256" key="1">
    <source>
        <dbReference type="SAM" id="MobiDB-lite"/>
    </source>
</evidence>
<dbReference type="EMBL" id="JAFJYH010000025">
    <property type="protein sequence ID" value="KAG4424085.1"/>
    <property type="molecule type" value="Genomic_DNA"/>
</dbReference>
<comment type="caution">
    <text evidence="2">The sequence shown here is derived from an EMBL/GenBank/DDBJ whole genome shotgun (WGS) entry which is preliminary data.</text>
</comment>
<proteinExistence type="predicted"/>
<feature type="region of interest" description="Disordered" evidence="1">
    <location>
        <begin position="587"/>
        <end position="672"/>
    </location>
</feature>
<feature type="region of interest" description="Disordered" evidence="1">
    <location>
        <begin position="224"/>
        <end position="259"/>
    </location>
</feature>
<feature type="compositionally biased region" description="Basic and acidic residues" evidence="1">
    <location>
        <begin position="231"/>
        <end position="240"/>
    </location>
</feature>
<dbReference type="Proteomes" id="UP000664132">
    <property type="component" value="Unassembled WGS sequence"/>
</dbReference>
<organism evidence="2 3">
    <name type="scientific">Cadophora malorum</name>
    <dbReference type="NCBI Taxonomy" id="108018"/>
    <lineage>
        <taxon>Eukaryota</taxon>
        <taxon>Fungi</taxon>
        <taxon>Dikarya</taxon>
        <taxon>Ascomycota</taxon>
        <taxon>Pezizomycotina</taxon>
        <taxon>Leotiomycetes</taxon>
        <taxon>Helotiales</taxon>
        <taxon>Ploettnerulaceae</taxon>
        <taxon>Cadophora</taxon>
    </lineage>
</organism>
<feature type="compositionally biased region" description="Basic and acidic residues" evidence="1">
    <location>
        <begin position="496"/>
        <end position="511"/>
    </location>
</feature>
<feature type="region of interest" description="Disordered" evidence="1">
    <location>
        <begin position="431"/>
        <end position="553"/>
    </location>
</feature>
<feature type="region of interest" description="Disordered" evidence="1">
    <location>
        <begin position="186"/>
        <end position="206"/>
    </location>
</feature>
<dbReference type="AlphaFoldDB" id="A0A8H8BU10"/>
<accession>A0A8H8BU10</accession>
<keyword evidence="3" id="KW-1185">Reference proteome</keyword>
<reference evidence="2" key="1">
    <citation type="submission" date="2021-02" db="EMBL/GenBank/DDBJ databases">
        <title>Genome sequence Cadophora malorum strain M34.</title>
        <authorList>
            <person name="Stefanovic E."/>
            <person name="Vu D."/>
            <person name="Scully C."/>
            <person name="Dijksterhuis J."/>
            <person name="Roader J."/>
            <person name="Houbraken J."/>
        </authorList>
    </citation>
    <scope>NUCLEOTIDE SEQUENCE</scope>
    <source>
        <strain evidence="2">M34</strain>
    </source>
</reference>
<feature type="compositionally biased region" description="Basic and acidic residues" evidence="1">
    <location>
        <begin position="8"/>
        <end position="20"/>
    </location>
</feature>
<gene>
    <name evidence="2" type="ORF">IFR04_002781</name>
</gene>
<feature type="compositionally biased region" description="Polar residues" evidence="1">
    <location>
        <begin position="598"/>
        <end position="622"/>
    </location>
</feature>
<feature type="compositionally biased region" description="Basic and acidic residues" evidence="1">
    <location>
        <begin position="305"/>
        <end position="314"/>
    </location>
</feature>
<name>A0A8H8BU10_9HELO</name>
<protein>
    <submittedName>
        <fullName evidence="2">Uncharacterized protein</fullName>
    </submittedName>
</protein>
<evidence type="ECO:0000313" key="2">
    <source>
        <dbReference type="EMBL" id="KAG4424085.1"/>
    </source>
</evidence>
<dbReference type="OrthoDB" id="5417386at2759"/>
<feature type="region of interest" description="Disordered" evidence="1">
    <location>
        <begin position="754"/>
        <end position="778"/>
    </location>
</feature>
<feature type="compositionally biased region" description="Polar residues" evidence="1">
    <location>
        <begin position="526"/>
        <end position="535"/>
    </location>
</feature>
<feature type="region of interest" description="Disordered" evidence="1">
    <location>
        <begin position="386"/>
        <end position="413"/>
    </location>
</feature>
<feature type="region of interest" description="Disordered" evidence="1">
    <location>
        <begin position="1"/>
        <end position="20"/>
    </location>
</feature>